<organism evidence="2">
    <name type="scientific">CrAss-like virus sp. ctelJ1</name>
    <dbReference type="NCBI Taxonomy" id="2825838"/>
    <lineage>
        <taxon>Viruses</taxon>
        <taxon>Duplodnaviria</taxon>
        <taxon>Heunggongvirae</taxon>
        <taxon>Uroviricota</taxon>
        <taxon>Caudoviricetes</taxon>
        <taxon>Crassvirales</taxon>
    </lineage>
</organism>
<proteinExistence type="predicted"/>
<reference evidence="2" key="1">
    <citation type="journal article" date="2021" name="Proc. Natl. Acad. Sci. U.S.A.">
        <title>A Catalog of Tens of Thousands of Viruses from Human Metagenomes Reveals Hidden Associations with Chronic Diseases.</title>
        <authorList>
            <person name="Tisza M.J."/>
            <person name="Buck C.B."/>
        </authorList>
    </citation>
    <scope>NUCLEOTIDE SEQUENCE</scope>
    <source>
        <strain evidence="2">CtelJ1</strain>
    </source>
</reference>
<evidence type="ECO:0000313" key="2">
    <source>
        <dbReference type="EMBL" id="DAG00888.1"/>
    </source>
</evidence>
<feature type="region of interest" description="Disordered" evidence="1">
    <location>
        <begin position="66"/>
        <end position="103"/>
    </location>
</feature>
<feature type="compositionally biased region" description="Basic residues" evidence="1">
    <location>
        <begin position="86"/>
        <end position="103"/>
    </location>
</feature>
<sequence>MKKVCAFIESTVGWLIWCLATIWSLVSAATLGGNVTKCVVVVAAFLSGYWFVKEFCQTVNGNDIPVEVDEPKTEPKPIGFKQGGTKTKKAAKVTTKSKKAKEQ</sequence>
<protein>
    <submittedName>
        <fullName evidence="2">Uncharacterized protein</fullName>
    </submittedName>
</protein>
<evidence type="ECO:0000256" key="1">
    <source>
        <dbReference type="SAM" id="MobiDB-lite"/>
    </source>
</evidence>
<name>A0A8S5V2B7_9CAUD</name>
<dbReference type="EMBL" id="BK016184">
    <property type="protein sequence ID" value="DAG00888.1"/>
    <property type="molecule type" value="Genomic_DNA"/>
</dbReference>
<accession>A0A8S5V2B7</accession>